<gene>
    <name evidence="1" type="primary">SRR7976325_14_1</name>
</gene>
<evidence type="ECO:0000313" key="2">
    <source>
        <dbReference type="Proteomes" id="UP000682400"/>
    </source>
</evidence>
<reference evidence="1" key="1">
    <citation type="submission" date="2020-09" db="EMBL/GenBank/DDBJ databases">
        <title>Leviviricetes taxonomy.</title>
        <authorList>
            <person name="Stockdale S.R."/>
            <person name="Callanan J."/>
            <person name="Adriaenssens E.M."/>
            <person name="Kuhn J.H."/>
            <person name="Rumnieks J."/>
            <person name="Shkoporov A."/>
            <person name="Draper L.A."/>
            <person name="Ross P."/>
            <person name="Hill C."/>
        </authorList>
    </citation>
    <scope>NUCLEOTIDE SEQUENCE</scope>
</reference>
<dbReference type="Proteomes" id="UP000682400">
    <property type="component" value="Segment"/>
</dbReference>
<accession>A0A8S5L5X2</accession>
<dbReference type="KEGG" id="vg:80399142"/>
<dbReference type="EMBL" id="BK014201">
    <property type="protein sequence ID" value="DAD52770.1"/>
    <property type="molecule type" value="Genomic_RNA"/>
</dbReference>
<name>A0A8S5L5X2_9VIRU</name>
<proteinExistence type="predicted"/>
<keyword evidence="2" id="KW-1185">Reference proteome</keyword>
<evidence type="ECO:0000313" key="1">
    <source>
        <dbReference type="EMBL" id="DAD52770.1"/>
    </source>
</evidence>
<sequence length="103" mass="11896">MIYIHHLPVVITVNPAKQLKVGKVPKGFRKIAEIVQRDVEDIVRLAHLIESEVSRDDIYLSSWTSAELRVALDFLTWYTETSSREAFFVLDTNGDYSVVFLKR</sequence>
<organism evidence="1 2">
    <name type="scientific">ssRNA phage SRR7976325_14</name>
    <dbReference type="NCBI Taxonomy" id="2786701"/>
    <lineage>
        <taxon>Viruses</taxon>
        <taxon>Riboviria</taxon>
        <taxon>Orthornavirae</taxon>
        <taxon>Lenarviricota</taxon>
        <taxon>Leviviricetes</taxon>
        <taxon>Norzivirales</taxon>
        <taxon>Fiersviridae</taxon>
        <taxon>Ureyisuvirus</taxon>
        <taxon>Ureyisuvirus caenihabitans</taxon>
    </lineage>
</organism>
<dbReference type="GeneID" id="80399142"/>
<dbReference type="RefSeq" id="YP_010769969.1">
    <property type="nucleotide sequence ID" value="NC_074123.1"/>
</dbReference>
<protein>
    <submittedName>
        <fullName evidence="1">Uncharacterized protein</fullName>
    </submittedName>
</protein>